<organism evidence="3 4">
    <name type="scientific">Rhododendron griersonianum</name>
    <dbReference type="NCBI Taxonomy" id="479676"/>
    <lineage>
        <taxon>Eukaryota</taxon>
        <taxon>Viridiplantae</taxon>
        <taxon>Streptophyta</taxon>
        <taxon>Embryophyta</taxon>
        <taxon>Tracheophyta</taxon>
        <taxon>Spermatophyta</taxon>
        <taxon>Magnoliopsida</taxon>
        <taxon>eudicotyledons</taxon>
        <taxon>Gunneridae</taxon>
        <taxon>Pentapetalae</taxon>
        <taxon>asterids</taxon>
        <taxon>Ericales</taxon>
        <taxon>Ericaceae</taxon>
        <taxon>Ericoideae</taxon>
        <taxon>Rhodoreae</taxon>
        <taxon>Rhododendron</taxon>
    </lineage>
</organism>
<evidence type="ECO:0000313" key="3">
    <source>
        <dbReference type="EMBL" id="KAG5563012.1"/>
    </source>
</evidence>
<evidence type="ECO:0000256" key="1">
    <source>
        <dbReference type="SAM" id="MobiDB-lite"/>
    </source>
</evidence>
<dbReference type="AlphaFoldDB" id="A0AAV6LE27"/>
<feature type="domain" description="C2H2-type" evidence="2">
    <location>
        <begin position="951"/>
        <end position="973"/>
    </location>
</feature>
<dbReference type="Proteomes" id="UP000823749">
    <property type="component" value="Chromosome 2"/>
</dbReference>
<dbReference type="Pfam" id="PF12874">
    <property type="entry name" value="zf-met"/>
    <property type="match status" value="4"/>
</dbReference>
<dbReference type="SUPFAM" id="SSF57667">
    <property type="entry name" value="beta-beta-alpha zinc fingers"/>
    <property type="match status" value="4"/>
</dbReference>
<dbReference type="PANTHER" id="PTHR47487">
    <property type="entry name" value="OS06G0651300 PROTEIN-RELATED"/>
    <property type="match status" value="1"/>
</dbReference>
<dbReference type="EMBL" id="JACTNZ010000002">
    <property type="protein sequence ID" value="KAG5563012.1"/>
    <property type="molecule type" value="Genomic_DNA"/>
</dbReference>
<dbReference type="Gene3D" id="3.30.160.60">
    <property type="entry name" value="Classic Zinc Finger"/>
    <property type="match status" value="4"/>
</dbReference>
<evidence type="ECO:0000313" key="4">
    <source>
        <dbReference type="Proteomes" id="UP000823749"/>
    </source>
</evidence>
<name>A0AAV6LE27_9ERIC</name>
<dbReference type="PANTHER" id="PTHR47487:SF8">
    <property type="entry name" value="OS08G0270900 PROTEIN"/>
    <property type="match status" value="1"/>
</dbReference>
<reference evidence="3" key="1">
    <citation type="submission" date="2020-08" db="EMBL/GenBank/DDBJ databases">
        <title>Plant Genome Project.</title>
        <authorList>
            <person name="Zhang R.-G."/>
        </authorList>
    </citation>
    <scope>NUCLEOTIDE SEQUENCE</scope>
    <source>
        <strain evidence="3">WSP0</strain>
        <tissue evidence="3">Leaf</tissue>
    </source>
</reference>
<dbReference type="SMART" id="SM00355">
    <property type="entry name" value="ZnF_C2H2"/>
    <property type="match status" value="6"/>
</dbReference>
<dbReference type="SMART" id="SM00451">
    <property type="entry name" value="ZnF_U1"/>
    <property type="match status" value="4"/>
</dbReference>
<dbReference type="InterPro" id="IPR013087">
    <property type="entry name" value="Znf_C2H2_type"/>
</dbReference>
<dbReference type="GO" id="GO:0003676">
    <property type="term" value="F:nucleic acid binding"/>
    <property type="evidence" value="ECO:0007669"/>
    <property type="project" value="InterPro"/>
</dbReference>
<evidence type="ECO:0000259" key="2">
    <source>
        <dbReference type="PROSITE" id="PS00028"/>
    </source>
</evidence>
<feature type="domain" description="C2H2-type" evidence="2">
    <location>
        <begin position="496"/>
        <end position="518"/>
    </location>
</feature>
<accession>A0AAV6LE27</accession>
<keyword evidence="4" id="KW-1185">Reference proteome</keyword>
<dbReference type="PROSITE" id="PS00028">
    <property type="entry name" value="ZINC_FINGER_C2H2_1"/>
    <property type="match status" value="2"/>
</dbReference>
<dbReference type="InterPro" id="IPR036236">
    <property type="entry name" value="Znf_C2H2_sf"/>
</dbReference>
<sequence>MRYDHKLSITGGNKGRWNHQSSSDTPSSGSFSVGLVSSFMSTSGALELVEGGEIAEVTATVTEDEFVVVSTTLTTDTSAMESLGIRFCEKNGKRLHLRTHQELQAGSRQEQESQGVCQEVPKMSDILGNMLTHQELQGACQEVPKMSEILGNALDEKELIVTREMEKKRIREEIKESGLSCRRELEAKVVREMMMEGELEAEIASDILGNALDEREWMSARELEKKRIREEINTSGLSRRQELEAEVTSDILGNAPDERELMTARELEKKRIREEIKTSGLSRRRELEAEVPRELTMEGVFDSGSDIVGFSLKHHGYPRVRGYGFMTRKQMQGANDGRMPVVETKDGILLGAFPFQRDLEAVLKSRMPIPEPIKKAKPFPSVNLTKNKLQKEWRCALCQFNASSEHELNDHLRGRKHKAKEKAIAETTKPAIENDDNSEALVEEAEYSSQLGINLAKPLDSGVSGVKRKSEAPISEFVNDTPSLNLSKKLQKLSSCSLCQVAVTSKLEMKRHLQGRKHKAKEKAIAEATKPLTKNADNSEALVEQAEYSNEQEMNDVDSVACGLKLYGELKNANDGAEIYLCRSFENNVAPYTKTRKLWIREGSDWDARNGHLGFYWVKDSHRLYYVSTSIMASNARVCQEVPKMSDILGNILNDTLNESEVITAGEMEKKRIREEIKTLGLSRRRELEAEVVREMMMEGEVEAEAISDILGNAPDERELMVAEEMEKKRIREEIKASGLSRRRELETEVAREMTMEGVFDRGSDLVGLSLKDYGHLGVGFGKRMQKQRENDGRSSVVETKDGILLGAFPFQRDLGAVLKGRMPIPEPIKEAKHFPSVNLFKKLRKEWSCSLCQFNATSEHRLNDHLQGRKHKAKEKAKAETTKPVNKNADISEASVEEAEHSNEVGMNLAKPLDSSVSGVKRKSEAPITEFVNDTPSVNLSKKLQKLWSCSLCKVAVTCELDLNRHLQGRMHKAKEKAIAETTKPLNKNADNSEALVEEAENSDEQEMNDVDSVDCELKLKGELKNTNDGAEVSENEIATDQNNDFKFRCNICKFGTNAEEEMTDHRTEMCYVTLWEFKTSRGKCELDLNRHLQGRMHKAKEKAIAETTKPLNKNLKGELKNTNDGAEVSENEIATDQHNDFKFRCNICKFGTNAEEEMTDHQREMCYVTL</sequence>
<comment type="caution">
    <text evidence="3">The sequence shown here is derived from an EMBL/GenBank/DDBJ whole genome shotgun (WGS) entry which is preliminary data.</text>
</comment>
<gene>
    <name evidence="3" type="ORF">RHGRI_005679</name>
</gene>
<protein>
    <recommendedName>
        <fullName evidence="2">C2H2-type domain-containing protein</fullName>
    </recommendedName>
</protein>
<feature type="region of interest" description="Disordered" evidence="1">
    <location>
        <begin position="1"/>
        <end position="28"/>
    </location>
</feature>
<feature type="region of interest" description="Disordered" evidence="1">
    <location>
        <begin position="988"/>
        <end position="1012"/>
    </location>
</feature>
<dbReference type="InterPro" id="IPR003604">
    <property type="entry name" value="Matrin/U1-like-C_Znf_C2H2"/>
</dbReference>
<feature type="compositionally biased region" description="Acidic residues" evidence="1">
    <location>
        <begin position="997"/>
        <end position="1012"/>
    </location>
</feature>
<dbReference type="GO" id="GO:0008270">
    <property type="term" value="F:zinc ion binding"/>
    <property type="evidence" value="ECO:0007669"/>
    <property type="project" value="InterPro"/>
</dbReference>
<proteinExistence type="predicted"/>